<dbReference type="Proteomes" id="UP000177876">
    <property type="component" value="Unassembled WGS sequence"/>
</dbReference>
<dbReference type="GO" id="GO:0009360">
    <property type="term" value="C:DNA polymerase III complex"/>
    <property type="evidence" value="ECO:0007669"/>
    <property type="project" value="InterPro"/>
</dbReference>
<gene>
    <name evidence="11" type="ORF">A2Y75_10425</name>
</gene>
<dbReference type="InterPro" id="IPR010372">
    <property type="entry name" value="DNA_pol3_delta_N"/>
</dbReference>
<keyword evidence="6" id="KW-0239">DNA-directed DNA polymerase</keyword>
<dbReference type="InterPro" id="IPR027417">
    <property type="entry name" value="P-loop_NTPase"/>
</dbReference>
<feature type="domain" description="DNA polymerase III delta N-terminal" evidence="9">
    <location>
        <begin position="10"/>
        <end position="123"/>
    </location>
</feature>
<dbReference type="GO" id="GO:0003887">
    <property type="term" value="F:DNA-directed DNA polymerase activity"/>
    <property type="evidence" value="ECO:0007669"/>
    <property type="project" value="UniProtKB-KW"/>
</dbReference>
<dbReference type="EC" id="2.7.7.7" evidence="1"/>
<evidence type="ECO:0000256" key="1">
    <source>
        <dbReference type="ARBA" id="ARBA00012417"/>
    </source>
</evidence>
<keyword evidence="5" id="KW-0235">DNA replication</keyword>
<comment type="caution">
    <text evidence="11">The sequence shown here is derived from an EMBL/GenBank/DDBJ whole genome shotgun (WGS) entry which is preliminary data.</text>
</comment>
<name>A0A1F2WSN9_9ACTN</name>
<evidence type="ECO:0000313" key="12">
    <source>
        <dbReference type="Proteomes" id="UP000177876"/>
    </source>
</evidence>
<dbReference type="PANTHER" id="PTHR34388:SF1">
    <property type="entry name" value="DNA POLYMERASE III SUBUNIT DELTA"/>
    <property type="match status" value="1"/>
</dbReference>
<evidence type="ECO:0000259" key="9">
    <source>
        <dbReference type="Pfam" id="PF06144"/>
    </source>
</evidence>
<proteinExistence type="inferred from homology"/>
<evidence type="ECO:0000256" key="2">
    <source>
        <dbReference type="ARBA" id="ARBA00017703"/>
    </source>
</evidence>
<accession>A0A1F2WSN9</accession>
<dbReference type="EMBL" id="MELK01000009">
    <property type="protein sequence ID" value="OFW59879.1"/>
    <property type="molecule type" value="Genomic_DNA"/>
</dbReference>
<keyword evidence="4" id="KW-0548">Nucleotidyltransferase</keyword>
<dbReference type="Pfam" id="PF21694">
    <property type="entry name" value="DNA_pol3_delta_C"/>
    <property type="match status" value="1"/>
</dbReference>
<dbReference type="SUPFAM" id="SSF52540">
    <property type="entry name" value="P-loop containing nucleoside triphosphate hydrolases"/>
    <property type="match status" value="1"/>
</dbReference>
<dbReference type="InterPro" id="IPR008921">
    <property type="entry name" value="DNA_pol3_clamp-load_cplx_C"/>
</dbReference>
<dbReference type="Pfam" id="PF06144">
    <property type="entry name" value="DNA_pol3_delta"/>
    <property type="match status" value="1"/>
</dbReference>
<evidence type="ECO:0000256" key="3">
    <source>
        <dbReference type="ARBA" id="ARBA00022679"/>
    </source>
</evidence>
<comment type="similarity">
    <text evidence="7">Belongs to the DNA polymerase HolA subunit family.</text>
</comment>
<comment type="catalytic activity">
    <reaction evidence="8">
        <text>DNA(n) + a 2'-deoxyribonucleoside 5'-triphosphate = DNA(n+1) + diphosphate</text>
        <dbReference type="Rhea" id="RHEA:22508"/>
        <dbReference type="Rhea" id="RHEA-COMP:17339"/>
        <dbReference type="Rhea" id="RHEA-COMP:17340"/>
        <dbReference type="ChEBI" id="CHEBI:33019"/>
        <dbReference type="ChEBI" id="CHEBI:61560"/>
        <dbReference type="ChEBI" id="CHEBI:173112"/>
        <dbReference type="EC" id="2.7.7.7"/>
    </reaction>
</comment>
<dbReference type="PANTHER" id="PTHR34388">
    <property type="entry name" value="DNA POLYMERASE III SUBUNIT DELTA"/>
    <property type="match status" value="1"/>
</dbReference>
<evidence type="ECO:0000313" key="11">
    <source>
        <dbReference type="EMBL" id="OFW59879.1"/>
    </source>
</evidence>
<dbReference type="GO" id="GO:0006261">
    <property type="term" value="P:DNA-templated DNA replication"/>
    <property type="evidence" value="ECO:0007669"/>
    <property type="project" value="TreeGrafter"/>
</dbReference>
<protein>
    <recommendedName>
        <fullName evidence="2">DNA polymerase III subunit delta</fullName>
        <ecNumber evidence="1">2.7.7.7</ecNumber>
    </recommendedName>
</protein>
<evidence type="ECO:0000259" key="10">
    <source>
        <dbReference type="Pfam" id="PF21694"/>
    </source>
</evidence>
<dbReference type="InterPro" id="IPR048466">
    <property type="entry name" value="DNA_pol3_delta-like_C"/>
</dbReference>
<dbReference type="GO" id="GO:0003677">
    <property type="term" value="F:DNA binding"/>
    <property type="evidence" value="ECO:0007669"/>
    <property type="project" value="InterPro"/>
</dbReference>
<dbReference type="Gene3D" id="3.40.50.300">
    <property type="entry name" value="P-loop containing nucleotide triphosphate hydrolases"/>
    <property type="match status" value="1"/>
</dbReference>
<evidence type="ECO:0000256" key="7">
    <source>
        <dbReference type="ARBA" id="ARBA00034754"/>
    </source>
</evidence>
<dbReference type="STRING" id="1797197.A2Y75_10425"/>
<dbReference type="InterPro" id="IPR005790">
    <property type="entry name" value="DNA_polIII_delta"/>
</dbReference>
<reference evidence="11 12" key="1">
    <citation type="journal article" date="2016" name="Nat. Commun.">
        <title>Thousands of microbial genomes shed light on interconnected biogeochemical processes in an aquifer system.</title>
        <authorList>
            <person name="Anantharaman K."/>
            <person name="Brown C.T."/>
            <person name="Hug L.A."/>
            <person name="Sharon I."/>
            <person name="Castelle C.J."/>
            <person name="Probst A.J."/>
            <person name="Thomas B.C."/>
            <person name="Singh A."/>
            <person name="Wilkins M.J."/>
            <person name="Karaoz U."/>
            <person name="Brodie E.L."/>
            <person name="Williams K.H."/>
            <person name="Hubbard S.S."/>
            <person name="Banfield J.F."/>
        </authorList>
    </citation>
    <scope>NUCLEOTIDE SEQUENCE [LARGE SCALE GENOMIC DNA]</scope>
</reference>
<evidence type="ECO:0000256" key="6">
    <source>
        <dbReference type="ARBA" id="ARBA00022932"/>
    </source>
</evidence>
<feature type="domain" description="DNA polymerase III delta subunit-like C-terminal" evidence="10">
    <location>
        <begin position="195"/>
        <end position="318"/>
    </location>
</feature>
<evidence type="ECO:0000256" key="5">
    <source>
        <dbReference type="ARBA" id="ARBA00022705"/>
    </source>
</evidence>
<keyword evidence="3" id="KW-0808">Transferase</keyword>
<dbReference type="AlphaFoldDB" id="A0A1F2WSN9"/>
<evidence type="ECO:0000256" key="8">
    <source>
        <dbReference type="ARBA" id="ARBA00049244"/>
    </source>
</evidence>
<dbReference type="Gene3D" id="1.20.272.10">
    <property type="match status" value="1"/>
</dbReference>
<dbReference type="NCBIfam" id="TIGR01128">
    <property type="entry name" value="holA"/>
    <property type="match status" value="1"/>
</dbReference>
<sequence>MPSGKRGVLLIHGNQRLLVEDELKKMQSKISAEDEDFNLDVFEAGEDKIEDVLQAADTLPLGSEGRFVIMKEAHKLSASDVKTLGKYTENPAERCLLILTAVGLKQSAPLLRLIEKSGRVKEVSKRRDQIPGWIRSRFTERGAKVTGKAIAYLHDALGDDLLAIESAVEKTVLYNEGIEEIDLDHVVPLVKPTAERSVFELVDRVAIGDSDQAVKLLRALTQQGEKASYLLFALSRHFRNLLLYKALREEGRQEPDIAARMKMSKQQQWTLAKKLKPQAARFNEEGLRKALSILVRVEMGIKSGEMDEDFGLELAISSLSRLPR</sequence>
<dbReference type="Gene3D" id="1.10.8.60">
    <property type="match status" value="1"/>
</dbReference>
<organism evidence="11 12">
    <name type="scientific">Candidatus Solincola sediminis</name>
    <dbReference type="NCBI Taxonomy" id="1797199"/>
    <lineage>
        <taxon>Bacteria</taxon>
        <taxon>Bacillati</taxon>
        <taxon>Actinomycetota</taxon>
        <taxon>Candidatus Geothermincolia</taxon>
        <taxon>Candidatus Geothermincolales</taxon>
        <taxon>Candidatus Geothermincolaceae</taxon>
        <taxon>Candidatus Solincola</taxon>
    </lineage>
</organism>
<dbReference type="SUPFAM" id="SSF48019">
    <property type="entry name" value="post-AAA+ oligomerization domain-like"/>
    <property type="match status" value="1"/>
</dbReference>
<evidence type="ECO:0000256" key="4">
    <source>
        <dbReference type="ARBA" id="ARBA00022695"/>
    </source>
</evidence>